<evidence type="ECO:0000256" key="1">
    <source>
        <dbReference type="SAM" id="Phobius"/>
    </source>
</evidence>
<feature type="transmembrane region" description="Helical" evidence="1">
    <location>
        <begin position="45"/>
        <end position="69"/>
    </location>
</feature>
<organism evidence="2 3">
    <name type="scientific">Cafeteria roenbergensis virus (strain BV-PW1)</name>
    <name type="common">CroV</name>
    <dbReference type="NCBI Taxonomy" id="693272"/>
    <lineage>
        <taxon>Viruses</taxon>
        <taxon>Varidnaviria</taxon>
        <taxon>Bamfordvirae</taxon>
        <taxon>Nucleocytoviricota</taxon>
        <taxon>Megaviricetes</taxon>
        <taxon>Imitervirales</taxon>
        <taxon>Mimiviridae</taxon>
        <taxon>Aliimimivirinae</taxon>
        <taxon>Rheavirus</taxon>
        <taxon>Rheavirus sinusmexicani</taxon>
    </lineage>
</organism>
<keyword evidence="1" id="KW-0812">Transmembrane</keyword>
<name>E3T5D7_CROVB</name>
<keyword evidence="3" id="KW-1185">Reference proteome</keyword>
<dbReference type="Proteomes" id="UP000029781">
    <property type="component" value="Segment"/>
</dbReference>
<proteinExistence type="predicted"/>
<evidence type="ECO:0000313" key="2">
    <source>
        <dbReference type="EMBL" id="ADO67400.1"/>
    </source>
</evidence>
<evidence type="ECO:0000313" key="3">
    <source>
        <dbReference type="Proteomes" id="UP000029781"/>
    </source>
</evidence>
<dbReference type="RefSeq" id="YP_003969999.1">
    <property type="nucleotide sequence ID" value="NC_014637.1"/>
</dbReference>
<reference evidence="2 3" key="1">
    <citation type="journal article" date="2010" name="Proc. Natl. Acad. Sci. U.S.A.">
        <title>Giant virus with a remarkable complement of genes infects marine zooplankton.</title>
        <authorList>
            <person name="Fischer M.G."/>
            <person name="Allen M.J."/>
            <person name="Wilson W.H."/>
            <person name="Suttle C.A."/>
        </authorList>
    </citation>
    <scope>NUCLEOTIDE SEQUENCE [LARGE SCALE GENOMIC DNA]</scope>
    <source>
        <strain evidence="2 3">BV-PW1</strain>
    </source>
</reference>
<keyword evidence="1" id="KW-1133">Transmembrane helix</keyword>
<accession>E3T5D7</accession>
<sequence>MFDKLTTDFLNRCAIELKKQHNQELIEKEILEPILNKFSKKLSSYFTIFFIMYICLLVLIVLILITIYYNK</sequence>
<dbReference type="EMBL" id="GU244497">
    <property type="protein sequence ID" value="ADO67400.1"/>
    <property type="molecule type" value="Genomic_DNA"/>
</dbReference>
<dbReference type="KEGG" id="vg:9887769"/>
<keyword evidence="1" id="KW-0472">Membrane</keyword>
<organismHost>
    <name type="scientific">Cafeteria roenbergensis</name>
    <name type="common">Marine flagellate</name>
    <dbReference type="NCBI Taxonomy" id="33653"/>
</organismHost>
<protein>
    <submittedName>
        <fullName evidence="2">Uncharacterized protein</fullName>
    </submittedName>
</protein>
<dbReference type="GeneID" id="9887769"/>
<gene>
    <name evidence="2" type="ORF">crov366</name>
</gene>